<dbReference type="EMBL" id="AP026867">
    <property type="protein sequence ID" value="BDS13409.1"/>
    <property type="molecule type" value="Genomic_DNA"/>
</dbReference>
<dbReference type="PANTHER" id="PTHR36510">
    <property type="entry name" value="GLUTAMATE--CYSTEINE LIGASE 2-RELATED"/>
    <property type="match status" value="1"/>
</dbReference>
<keyword evidence="4" id="KW-1185">Reference proteome</keyword>
<evidence type="ECO:0000256" key="1">
    <source>
        <dbReference type="PROSITE-ProRule" id="PRU00703"/>
    </source>
</evidence>
<accession>A0A915YHS1</accession>
<dbReference type="PROSITE" id="PS51371">
    <property type="entry name" value="CBS"/>
    <property type="match status" value="2"/>
</dbReference>
<name>A0A915YHS1_9BACT</name>
<dbReference type="AlphaFoldDB" id="A0A915YHS1"/>
<dbReference type="Pfam" id="PF00571">
    <property type="entry name" value="CBS"/>
    <property type="match status" value="2"/>
</dbReference>
<dbReference type="CDD" id="cd02205">
    <property type="entry name" value="CBS_pair_SF"/>
    <property type="match status" value="1"/>
</dbReference>
<organism evidence="3 4">
    <name type="scientific">Aureispira anguillae</name>
    <dbReference type="NCBI Taxonomy" id="2864201"/>
    <lineage>
        <taxon>Bacteria</taxon>
        <taxon>Pseudomonadati</taxon>
        <taxon>Bacteroidota</taxon>
        <taxon>Saprospiria</taxon>
        <taxon>Saprospirales</taxon>
        <taxon>Saprospiraceae</taxon>
        <taxon>Aureispira</taxon>
    </lineage>
</organism>
<feature type="domain" description="CBS" evidence="2">
    <location>
        <begin position="513"/>
        <end position="570"/>
    </location>
</feature>
<reference evidence="3" key="1">
    <citation type="submission" date="2022-09" db="EMBL/GenBank/DDBJ databases">
        <title>Aureispira anguillicida sp. nov., isolated from Leptocephalus of Japanese eel Anguilla japonica.</title>
        <authorList>
            <person name="Yuasa K."/>
            <person name="Mekata T."/>
            <person name="Ikunari K."/>
        </authorList>
    </citation>
    <scope>NUCLEOTIDE SEQUENCE</scope>
    <source>
        <strain evidence="3">EL160426</strain>
    </source>
</reference>
<dbReference type="KEGG" id="aup:AsAng_0041460"/>
<sequence length="639" mass="73430">MGEERVKLASSQGKDEMRNFVRQLLNDVEAFEFMLENNWFEDDIKCIGAEQEMCLINKHYKPAYKAMDILKDFHPEWLTTELAKFNLELNLSPQVFEGNALSKMEAELRNYLSQVSEVAAKHDTRILLTGILPSLRKFDLSLDQLTPKPRYHALMTALKTLRGSDYELRLSGIDELNILHDSPLLEACNTSFQVHLQVAPQNFVKMYNIAQAITGPTLALCTNSPILFGKRLWHETRIALFAQSIDNRKTKDHLRHKSARVNFGNKWLDKSILEIYKEDILRYRILLGAEIEKNSLEAIQAGKAPKLQALQVHNGTVYRWNRPCYGISPNGKPHLRIENRVLGAGPTVLDEMANTAFWLGTMEGIADQFDDIRKYMSFDDARDNFMKGARAGMDCKFTWLNNQKISARDLTKEVLLPIARHGLQKYNIDSSDIDRYLGIIEERAKRHMNGSRWILQAYTQFQKETHSDESLTSLTAAIYNNQKQSKPAHEWPLPKLDEFHQYDPSQLLVEEFMTTDIFTLQRDDLLEFASSLMDWGDISSMPVEDEKGNLIGLITSKQILKFFAHKGKDNQDTTVGDIMYTEPRTVTQQMRIVEVIKLMKEHNLKVLPVVKGKELIGVISERNFVNMSRRLIQGMNSEA</sequence>
<dbReference type="Gene3D" id="3.10.580.10">
    <property type="entry name" value="CBS-domain"/>
    <property type="match status" value="1"/>
</dbReference>
<dbReference type="InterPro" id="IPR050141">
    <property type="entry name" value="GCL_type2/YbdK_subfam"/>
</dbReference>
<protein>
    <submittedName>
        <fullName evidence="3">CBS domain-containing protein</fullName>
    </submittedName>
</protein>
<dbReference type="SUPFAM" id="SSF54631">
    <property type="entry name" value="CBS-domain pair"/>
    <property type="match status" value="1"/>
</dbReference>
<dbReference type="Pfam" id="PF04107">
    <property type="entry name" value="GCS2"/>
    <property type="match status" value="1"/>
</dbReference>
<dbReference type="InterPro" id="IPR014746">
    <property type="entry name" value="Gln_synth/guanido_kin_cat_dom"/>
</dbReference>
<dbReference type="SUPFAM" id="SSF55931">
    <property type="entry name" value="Glutamine synthetase/guanido kinase"/>
    <property type="match status" value="1"/>
</dbReference>
<dbReference type="InterPro" id="IPR046342">
    <property type="entry name" value="CBS_dom_sf"/>
</dbReference>
<evidence type="ECO:0000313" key="3">
    <source>
        <dbReference type="EMBL" id="BDS13409.1"/>
    </source>
</evidence>
<dbReference type="Proteomes" id="UP001060919">
    <property type="component" value="Chromosome"/>
</dbReference>
<proteinExistence type="predicted"/>
<dbReference type="RefSeq" id="WP_264788683.1">
    <property type="nucleotide sequence ID" value="NZ_AP026867.1"/>
</dbReference>
<dbReference type="SMART" id="SM00116">
    <property type="entry name" value="CBS"/>
    <property type="match status" value="2"/>
</dbReference>
<gene>
    <name evidence="3" type="ORF">AsAng_0041460</name>
</gene>
<dbReference type="PANTHER" id="PTHR36510:SF3">
    <property type="entry name" value="CONSERVED PROTEIN"/>
    <property type="match status" value="1"/>
</dbReference>
<evidence type="ECO:0000259" key="2">
    <source>
        <dbReference type="PROSITE" id="PS51371"/>
    </source>
</evidence>
<dbReference type="InterPro" id="IPR000644">
    <property type="entry name" value="CBS_dom"/>
</dbReference>
<dbReference type="GO" id="GO:0016879">
    <property type="term" value="F:ligase activity, forming carbon-nitrogen bonds"/>
    <property type="evidence" value="ECO:0007669"/>
    <property type="project" value="TreeGrafter"/>
</dbReference>
<keyword evidence="1" id="KW-0129">CBS domain</keyword>
<evidence type="ECO:0000313" key="4">
    <source>
        <dbReference type="Proteomes" id="UP001060919"/>
    </source>
</evidence>
<feature type="domain" description="CBS" evidence="2">
    <location>
        <begin position="579"/>
        <end position="638"/>
    </location>
</feature>
<dbReference type="Gene3D" id="3.30.590.20">
    <property type="match status" value="1"/>
</dbReference>
<dbReference type="InterPro" id="IPR006336">
    <property type="entry name" value="GCS2"/>
</dbReference>